<dbReference type="InterPro" id="IPR036465">
    <property type="entry name" value="vWFA_dom_sf"/>
</dbReference>
<dbReference type="Proteomes" id="UP000229498">
    <property type="component" value="Unassembled WGS sequence"/>
</dbReference>
<reference evidence="3 4" key="1">
    <citation type="submission" date="2017-11" db="EMBL/GenBank/DDBJ databases">
        <title>Draft genome sequence of Rhizobiales bacterium SY3-13.</title>
        <authorList>
            <person name="Sun C."/>
        </authorList>
    </citation>
    <scope>NUCLEOTIDE SEQUENCE [LARGE SCALE GENOMIC DNA]</scope>
    <source>
        <strain evidence="3 4">SY3-13</strain>
    </source>
</reference>
<feature type="compositionally biased region" description="Low complexity" evidence="1">
    <location>
        <begin position="1"/>
        <end position="18"/>
    </location>
</feature>
<organism evidence="3 4">
    <name type="scientific">Minwuia thermotolerans</name>
    <dbReference type="NCBI Taxonomy" id="2056226"/>
    <lineage>
        <taxon>Bacteria</taxon>
        <taxon>Pseudomonadati</taxon>
        <taxon>Pseudomonadota</taxon>
        <taxon>Alphaproteobacteria</taxon>
        <taxon>Minwuiales</taxon>
        <taxon>Minwuiaceae</taxon>
        <taxon>Minwuia</taxon>
    </lineage>
</organism>
<sequence>MTSSGSRRSSRPRQTPSGRSRDGTSQEPGERASPPAPPRSLRVLARVPPMPLPNNRRATRPRPTVRLLAVLLILSSVLAAGPAQAREWLVLVVDRSNSIDDRELALQRGAYARVLRDPFMARALKDTMVAIVEFDTRSEIVVGWSTPADAADIYEHWSPIGPRGATAISRGMSDALELLEGKPGRRIIDISGDGRDNRDSLGLERLREQATGAGIEINGLVFGHQRENLEVYYAGKVANGFVMGVDSLDHFEDALRRKLTQEVLVSGLLP</sequence>
<feature type="compositionally biased region" description="Basic and acidic residues" evidence="1">
    <location>
        <begin position="19"/>
        <end position="30"/>
    </location>
</feature>
<dbReference type="CDD" id="cd00198">
    <property type="entry name" value="vWFA"/>
    <property type="match status" value="1"/>
</dbReference>
<dbReference type="EMBL" id="PHIG01000044">
    <property type="protein sequence ID" value="PJK28442.1"/>
    <property type="molecule type" value="Genomic_DNA"/>
</dbReference>
<dbReference type="OrthoDB" id="9792179at2"/>
<gene>
    <name evidence="3" type="ORF">CVT23_17225</name>
</gene>
<keyword evidence="4" id="KW-1185">Reference proteome</keyword>
<dbReference type="Gene3D" id="3.40.50.410">
    <property type="entry name" value="von Willebrand factor, type A domain"/>
    <property type="match status" value="1"/>
</dbReference>
<feature type="region of interest" description="Disordered" evidence="1">
    <location>
        <begin position="1"/>
        <end position="59"/>
    </location>
</feature>
<evidence type="ECO:0000256" key="1">
    <source>
        <dbReference type="SAM" id="MobiDB-lite"/>
    </source>
</evidence>
<dbReference type="AlphaFoldDB" id="A0A2M9FYA8"/>
<accession>A0A2M9FYA8</accession>
<dbReference type="PROSITE" id="PS50234">
    <property type="entry name" value="VWFA"/>
    <property type="match status" value="1"/>
</dbReference>
<proteinExistence type="predicted"/>
<evidence type="ECO:0000313" key="3">
    <source>
        <dbReference type="EMBL" id="PJK28442.1"/>
    </source>
</evidence>
<feature type="domain" description="VWFA" evidence="2">
    <location>
        <begin position="88"/>
        <end position="263"/>
    </location>
</feature>
<dbReference type="SUPFAM" id="SSF53300">
    <property type="entry name" value="vWA-like"/>
    <property type="match status" value="1"/>
</dbReference>
<comment type="caution">
    <text evidence="3">The sequence shown here is derived from an EMBL/GenBank/DDBJ whole genome shotgun (WGS) entry which is preliminary data.</text>
</comment>
<evidence type="ECO:0000259" key="2">
    <source>
        <dbReference type="PROSITE" id="PS50234"/>
    </source>
</evidence>
<dbReference type="InterPro" id="IPR002035">
    <property type="entry name" value="VWF_A"/>
</dbReference>
<dbReference type="Pfam" id="PF06707">
    <property type="entry name" value="DUF1194"/>
    <property type="match status" value="1"/>
</dbReference>
<protein>
    <recommendedName>
        <fullName evidence="2">VWFA domain-containing protein</fullName>
    </recommendedName>
</protein>
<name>A0A2M9FYA8_9PROT</name>
<dbReference type="InterPro" id="IPR010607">
    <property type="entry name" value="DUF1194"/>
</dbReference>
<evidence type="ECO:0000313" key="4">
    <source>
        <dbReference type="Proteomes" id="UP000229498"/>
    </source>
</evidence>